<sequence>MNKTDCDIIKDLLPLYEDNICSEKSKDLIEEHLIECEDCREYLDSLHEKLPPIEPSSEDAVIDETRFIKRIQRKIARQKLLACGILLLTVLAFCTIWDNTLIGEGIQKLPLFDKRIAVDYIEPPQLYRLKDGRIFCTLKSEKPFSISSYWIDVSPKYYDQPCDDGKTILSLERSRWEEFWSSSASFTEMSYVLPLKEEVDSAASIDEENQTVIHYSTSIYYEGKKGERKLIWKEGQKIKDAPLSVEKRVAAEESGKPNEDYGPEENVLIFDFRE</sequence>
<evidence type="ECO:0000313" key="3">
    <source>
        <dbReference type="EMBL" id="MSS39993.1"/>
    </source>
</evidence>
<dbReference type="AlphaFoldDB" id="A0A844F4P7"/>
<proteinExistence type="predicted"/>
<accession>A0A844F4P7</accession>
<gene>
    <name evidence="3" type="ORF">FYJ37_06425</name>
</gene>
<comment type="caution">
    <text evidence="3">The sequence shown here is derived from an EMBL/GenBank/DDBJ whole genome shotgun (WGS) entry which is preliminary data.</text>
</comment>
<dbReference type="RefSeq" id="WP_154323037.1">
    <property type="nucleotide sequence ID" value="NZ_CP045695.1"/>
</dbReference>
<keyword evidence="1" id="KW-0812">Transmembrane</keyword>
<name>A0A844F4P7_CLOSV</name>
<dbReference type="Proteomes" id="UP000462363">
    <property type="component" value="Unassembled WGS sequence"/>
</dbReference>
<feature type="domain" description="Putative zinc-finger" evidence="2">
    <location>
        <begin position="6"/>
        <end position="40"/>
    </location>
</feature>
<organism evidence="3 4">
    <name type="scientific">Clostridium scindens (strain JCM 10418 / VPI 12708)</name>
    <dbReference type="NCBI Taxonomy" id="29347"/>
    <lineage>
        <taxon>Bacteria</taxon>
        <taxon>Bacillati</taxon>
        <taxon>Bacillota</taxon>
        <taxon>Clostridia</taxon>
        <taxon>Lachnospirales</taxon>
        <taxon>Lachnospiraceae</taxon>
    </lineage>
</organism>
<keyword evidence="1" id="KW-0472">Membrane</keyword>
<dbReference type="Pfam" id="PF13490">
    <property type="entry name" value="zf-HC2"/>
    <property type="match status" value="1"/>
</dbReference>
<dbReference type="InterPro" id="IPR027383">
    <property type="entry name" value="Znf_put"/>
</dbReference>
<evidence type="ECO:0000259" key="2">
    <source>
        <dbReference type="Pfam" id="PF13490"/>
    </source>
</evidence>
<dbReference type="EMBL" id="VUMB01000010">
    <property type="protein sequence ID" value="MSS39993.1"/>
    <property type="molecule type" value="Genomic_DNA"/>
</dbReference>
<evidence type="ECO:0000313" key="4">
    <source>
        <dbReference type="Proteomes" id="UP000462363"/>
    </source>
</evidence>
<protein>
    <recommendedName>
        <fullName evidence="2">Putative zinc-finger domain-containing protein</fullName>
    </recommendedName>
</protein>
<reference evidence="3 4" key="1">
    <citation type="submission" date="2019-08" db="EMBL/GenBank/DDBJ databases">
        <title>In-depth cultivation of the pig gut microbiome towards novel bacterial diversity and tailored functional studies.</title>
        <authorList>
            <person name="Wylensek D."/>
            <person name="Hitch T.C.A."/>
            <person name="Clavel T."/>
        </authorList>
    </citation>
    <scope>NUCLEOTIDE SEQUENCE [LARGE SCALE GENOMIC DNA]</scope>
    <source>
        <strain evidence="3 4">BL-389-WT-3D</strain>
    </source>
</reference>
<keyword evidence="1" id="KW-1133">Transmembrane helix</keyword>
<feature type="transmembrane region" description="Helical" evidence="1">
    <location>
        <begin position="80"/>
        <end position="98"/>
    </location>
</feature>
<evidence type="ECO:0000256" key="1">
    <source>
        <dbReference type="SAM" id="Phobius"/>
    </source>
</evidence>